<dbReference type="EMBL" id="JAEPDI010000004">
    <property type="protein sequence ID" value="MCG7938848.1"/>
    <property type="molecule type" value="Genomic_DNA"/>
</dbReference>
<sequence length="258" mass="28048">MEKLVVLSDDESPQEFPLVDKRLLIGRDATCDVCLGDRSVSRHHATLLRVFRGFSIEDEGSTNGTRVNGEIITKRFLKHGDLIEIGKYNLRYIAQLPHHEMEEEDPDRTVVIKPVQTTPAEPVPSPAQQVKPAFSSTPVADDNDVAAEALSAVKPALKPAAPSAAPSGSPAQNGTAKVRFLEGEHRGEERVIDRSFFSVGKPGGDLILINHRHNGYYLLKVGGDNVPMINGKPIKAGGVELSNGDRITLGELSLEFED</sequence>
<evidence type="ECO:0000313" key="3">
    <source>
        <dbReference type="Proteomes" id="UP000886687"/>
    </source>
</evidence>
<proteinExistence type="predicted"/>
<evidence type="ECO:0000313" key="2">
    <source>
        <dbReference type="EMBL" id="MCG7938848.1"/>
    </source>
</evidence>
<protein>
    <submittedName>
        <fullName evidence="2">FHA domain-containing protein</fullName>
    </submittedName>
</protein>
<dbReference type="Gene3D" id="2.60.200.20">
    <property type="match status" value="2"/>
</dbReference>
<dbReference type="Proteomes" id="UP000886687">
    <property type="component" value="Unassembled WGS sequence"/>
</dbReference>
<accession>A0A9E4K4C5</accession>
<gene>
    <name evidence="2" type="ORF">JAZ04_08315</name>
</gene>
<dbReference type="InterPro" id="IPR008984">
    <property type="entry name" value="SMAD_FHA_dom_sf"/>
</dbReference>
<dbReference type="InterPro" id="IPR050923">
    <property type="entry name" value="Cell_Proc_Reg/RNA_Proc"/>
</dbReference>
<dbReference type="InterPro" id="IPR000253">
    <property type="entry name" value="FHA_dom"/>
</dbReference>
<dbReference type="CDD" id="cd00060">
    <property type="entry name" value="FHA"/>
    <property type="match status" value="1"/>
</dbReference>
<evidence type="ECO:0000259" key="1">
    <source>
        <dbReference type="PROSITE" id="PS50006"/>
    </source>
</evidence>
<reference evidence="2" key="1">
    <citation type="journal article" date="2021" name="Proc. Natl. Acad. Sci. U.S.A.">
        <title>Global biogeography of chemosynthetic symbionts reveals both localized and globally distributed symbiont groups. .</title>
        <authorList>
            <person name="Osvatic J.T."/>
            <person name="Wilkins L.G.E."/>
            <person name="Leibrecht L."/>
            <person name="Leray M."/>
            <person name="Zauner S."/>
            <person name="Polzin J."/>
            <person name="Camacho Y."/>
            <person name="Gros O."/>
            <person name="van Gils J.A."/>
            <person name="Eisen J.A."/>
            <person name="Petersen J.M."/>
            <person name="Yuen B."/>
        </authorList>
    </citation>
    <scope>NUCLEOTIDE SEQUENCE</scope>
    <source>
        <strain evidence="2">MAGL173</strain>
    </source>
</reference>
<dbReference type="AlphaFoldDB" id="A0A9E4K4C5"/>
<comment type="caution">
    <text evidence="2">The sequence shown here is derived from an EMBL/GenBank/DDBJ whole genome shotgun (WGS) entry which is preliminary data.</text>
</comment>
<dbReference type="PROSITE" id="PS50006">
    <property type="entry name" value="FHA_DOMAIN"/>
    <property type="match status" value="1"/>
</dbReference>
<dbReference type="PANTHER" id="PTHR23308">
    <property type="entry name" value="NUCLEAR INHIBITOR OF PROTEIN PHOSPHATASE-1"/>
    <property type="match status" value="1"/>
</dbReference>
<dbReference type="Pfam" id="PF00498">
    <property type="entry name" value="FHA"/>
    <property type="match status" value="1"/>
</dbReference>
<dbReference type="SUPFAM" id="SSF49879">
    <property type="entry name" value="SMAD/FHA domain"/>
    <property type="match status" value="2"/>
</dbReference>
<feature type="domain" description="FHA" evidence="1">
    <location>
        <begin position="23"/>
        <end position="72"/>
    </location>
</feature>
<name>A0A9E4K4C5_9GAMM</name>
<dbReference type="SMART" id="SM00240">
    <property type="entry name" value="FHA"/>
    <property type="match status" value="1"/>
</dbReference>
<organism evidence="2 3">
    <name type="scientific">Candidatus Thiodiazotropha lotti</name>
    <dbReference type="NCBI Taxonomy" id="2792787"/>
    <lineage>
        <taxon>Bacteria</taxon>
        <taxon>Pseudomonadati</taxon>
        <taxon>Pseudomonadota</taxon>
        <taxon>Gammaproteobacteria</taxon>
        <taxon>Chromatiales</taxon>
        <taxon>Sedimenticolaceae</taxon>
        <taxon>Candidatus Thiodiazotropha</taxon>
    </lineage>
</organism>